<dbReference type="FunFam" id="3.20.19.10:FF:000003">
    <property type="entry name" value="3-isopropylmalate dehydratase small subunit"/>
    <property type="match status" value="1"/>
</dbReference>
<keyword evidence="13" id="KW-1185">Reference proteome</keyword>
<dbReference type="InterPro" id="IPR000573">
    <property type="entry name" value="AconitaseA/IPMdHydase_ssu_swvl"/>
</dbReference>
<evidence type="ECO:0000256" key="4">
    <source>
        <dbReference type="ARBA" id="ARBA00009845"/>
    </source>
</evidence>
<dbReference type="Pfam" id="PF00694">
    <property type="entry name" value="Aconitase_C"/>
    <property type="match status" value="1"/>
</dbReference>
<organism evidence="12 13">
    <name type="scientific">Lederbergia lenta</name>
    <name type="common">Bacillus lentus</name>
    <dbReference type="NCBI Taxonomy" id="1467"/>
    <lineage>
        <taxon>Bacteria</taxon>
        <taxon>Bacillati</taxon>
        <taxon>Bacillota</taxon>
        <taxon>Bacilli</taxon>
        <taxon>Bacillales</taxon>
        <taxon>Bacillaceae</taxon>
        <taxon>Lederbergia</taxon>
    </lineage>
</organism>
<name>A0A2X4VNL6_LEDLE</name>
<comment type="pathway">
    <text evidence="3 10">Amino-acid biosynthesis; L-leucine biosynthesis; L-leucine from 3-methyl-2-oxobutanoate: step 2/4.</text>
</comment>
<dbReference type="Gene3D" id="3.20.19.10">
    <property type="entry name" value="Aconitase, domain 4"/>
    <property type="match status" value="1"/>
</dbReference>
<dbReference type="GO" id="GO:0009098">
    <property type="term" value="P:L-leucine biosynthetic process"/>
    <property type="evidence" value="ECO:0007669"/>
    <property type="project" value="UniProtKB-UniRule"/>
</dbReference>
<evidence type="ECO:0000313" key="12">
    <source>
        <dbReference type="EMBL" id="SQI52603.1"/>
    </source>
</evidence>
<dbReference type="UniPathway" id="UPA00048">
    <property type="reaction ID" value="UER00071"/>
</dbReference>
<dbReference type="InterPro" id="IPR050075">
    <property type="entry name" value="LeuD"/>
</dbReference>
<gene>
    <name evidence="10 12" type="primary">leuD</name>
    <name evidence="12" type="ORF">NCTC4824_00497</name>
</gene>
<dbReference type="HAMAP" id="MF_01031">
    <property type="entry name" value="LeuD_type1"/>
    <property type="match status" value="1"/>
</dbReference>
<evidence type="ECO:0000256" key="5">
    <source>
        <dbReference type="ARBA" id="ARBA00011271"/>
    </source>
</evidence>
<evidence type="ECO:0000256" key="9">
    <source>
        <dbReference type="ARBA" id="ARBA00023304"/>
    </source>
</evidence>
<keyword evidence="12" id="KW-0413">Isomerase</keyword>
<dbReference type="AlphaFoldDB" id="A0A2X4VNL6"/>
<evidence type="ECO:0000256" key="1">
    <source>
        <dbReference type="ARBA" id="ARBA00000491"/>
    </source>
</evidence>
<evidence type="ECO:0000259" key="11">
    <source>
        <dbReference type="Pfam" id="PF00694"/>
    </source>
</evidence>
<proteinExistence type="inferred from homology"/>
<dbReference type="KEGG" id="blen:NCTC4824_00497"/>
<dbReference type="InterPro" id="IPR015928">
    <property type="entry name" value="Aconitase/3IPM_dehydase_swvl"/>
</dbReference>
<evidence type="ECO:0000256" key="8">
    <source>
        <dbReference type="ARBA" id="ARBA00023239"/>
    </source>
</evidence>
<dbReference type="NCBIfam" id="TIGR00171">
    <property type="entry name" value="leuD"/>
    <property type="match status" value="1"/>
</dbReference>
<dbReference type="GO" id="GO:0009316">
    <property type="term" value="C:3-isopropylmalate dehydratase complex"/>
    <property type="evidence" value="ECO:0007669"/>
    <property type="project" value="InterPro"/>
</dbReference>
<dbReference type="GO" id="GO:0016853">
    <property type="term" value="F:isomerase activity"/>
    <property type="evidence" value="ECO:0007669"/>
    <property type="project" value="UniProtKB-KW"/>
</dbReference>
<comment type="subunit">
    <text evidence="5 10">Heterodimer of LeuC and LeuD.</text>
</comment>
<dbReference type="EMBL" id="LS483476">
    <property type="protein sequence ID" value="SQI52603.1"/>
    <property type="molecule type" value="Genomic_DNA"/>
</dbReference>
<evidence type="ECO:0000256" key="2">
    <source>
        <dbReference type="ARBA" id="ARBA00002695"/>
    </source>
</evidence>
<dbReference type="GO" id="GO:0003861">
    <property type="term" value="F:3-isopropylmalate dehydratase activity"/>
    <property type="evidence" value="ECO:0007669"/>
    <property type="project" value="UniProtKB-UniRule"/>
</dbReference>
<comment type="function">
    <text evidence="2 10">Catalyzes the isomerization between 2-isopropylmalate and 3-isopropylmalate, via the formation of 2-isopropylmaleate.</text>
</comment>
<dbReference type="RefSeq" id="WP_066142905.1">
    <property type="nucleotide sequence ID" value="NZ_CBCSGM010000002.1"/>
</dbReference>
<dbReference type="Proteomes" id="UP000249134">
    <property type="component" value="Chromosome 1"/>
</dbReference>
<keyword evidence="9 10" id="KW-0100">Branched-chain amino acid biosynthesis</keyword>
<dbReference type="CDD" id="cd01577">
    <property type="entry name" value="IPMI_Swivel"/>
    <property type="match status" value="1"/>
</dbReference>
<protein>
    <recommendedName>
        <fullName evidence="10">3-isopropylmalate dehydratase small subunit</fullName>
        <ecNumber evidence="10">4.2.1.33</ecNumber>
    </recommendedName>
    <alternativeName>
        <fullName evidence="10">Alpha-IPM isomerase</fullName>
        <shortName evidence="10">IPMI</shortName>
    </alternativeName>
    <alternativeName>
        <fullName evidence="10">Isopropylmalate isomerase</fullName>
    </alternativeName>
</protein>
<dbReference type="InterPro" id="IPR033940">
    <property type="entry name" value="IPMI_Swivel"/>
</dbReference>
<dbReference type="NCBIfam" id="NF002458">
    <property type="entry name" value="PRK01641.1"/>
    <property type="match status" value="1"/>
</dbReference>
<reference evidence="12 13" key="1">
    <citation type="submission" date="2018-06" db="EMBL/GenBank/DDBJ databases">
        <authorList>
            <consortium name="Pathogen Informatics"/>
            <person name="Doyle S."/>
        </authorList>
    </citation>
    <scope>NUCLEOTIDE SEQUENCE [LARGE SCALE GENOMIC DNA]</scope>
    <source>
        <strain evidence="12 13">NCTC4824</strain>
    </source>
</reference>
<accession>A0A2X4VNL6</accession>
<dbReference type="InterPro" id="IPR004431">
    <property type="entry name" value="3-IsopropMal_deHydase_ssu"/>
</dbReference>
<evidence type="ECO:0000313" key="13">
    <source>
        <dbReference type="Proteomes" id="UP000249134"/>
    </source>
</evidence>
<dbReference type="EC" id="4.2.1.33" evidence="10"/>
<evidence type="ECO:0000256" key="3">
    <source>
        <dbReference type="ARBA" id="ARBA00004729"/>
    </source>
</evidence>
<dbReference type="PANTHER" id="PTHR43345:SF5">
    <property type="entry name" value="3-ISOPROPYLMALATE DEHYDRATASE SMALL SUBUNIT"/>
    <property type="match status" value="1"/>
</dbReference>
<dbReference type="PANTHER" id="PTHR43345">
    <property type="entry name" value="3-ISOPROPYLMALATE DEHYDRATASE SMALL SUBUNIT 2-RELATED-RELATED"/>
    <property type="match status" value="1"/>
</dbReference>
<feature type="domain" description="Aconitase A/isopropylmalate dehydratase small subunit swivel" evidence="11">
    <location>
        <begin position="3"/>
        <end position="123"/>
    </location>
</feature>
<keyword evidence="7 10" id="KW-0028">Amino-acid biosynthesis</keyword>
<evidence type="ECO:0000256" key="7">
    <source>
        <dbReference type="ARBA" id="ARBA00022605"/>
    </source>
</evidence>
<keyword evidence="8 10" id="KW-0456">Lyase</keyword>
<evidence type="ECO:0000256" key="10">
    <source>
        <dbReference type="HAMAP-Rule" id="MF_01031"/>
    </source>
</evidence>
<evidence type="ECO:0000256" key="6">
    <source>
        <dbReference type="ARBA" id="ARBA00022430"/>
    </source>
</evidence>
<dbReference type="STRING" id="1348624.GCA_001591545_02711"/>
<sequence>MRPIKEVTSVLAPLDRSNVDTDQIIPKQFLKRIERTGFGRFLFYHWRYDDEGVERAGFELNKPAYANSEILIARDNFGCGSSREHAPWALGDYGFRVVIAMSFADIFFNNCFKNGILPIQLAEEDVEDLLKKSQEKPLKITVSLESETVVTEGGDTYSFTVDPYRRQMLLNGWDEIALTLQLEDKISEYEGKSVV</sequence>
<dbReference type="SUPFAM" id="SSF52016">
    <property type="entry name" value="LeuD/IlvD-like"/>
    <property type="match status" value="1"/>
</dbReference>
<comment type="similarity">
    <text evidence="4 10">Belongs to the LeuD family. LeuD type 1 subfamily.</text>
</comment>
<comment type="catalytic activity">
    <reaction evidence="1 10">
        <text>(2R,3S)-3-isopropylmalate = (2S)-2-isopropylmalate</text>
        <dbReference type="Rhea" id="RHEA:32287"/>
        <dbReference type="ChEBI" id="CHEBI:1178"/>
        <dbReference type="ChEBI" id="CHEBI:35121"/>
        <dbReference type="EC" id="4.2.1.33"/>
    </reaction>
</comment>
<keyword evidence="6 10" id="KW-0432">Leucine biosynthesis</keyword>